<dbReference type="Gene3D" id="3.30.450.40">
    <property type="match status" value="1"/>
</dbReference>
<dbReference type="AlphaFoldDB" id="A0A4R6INS2"/>
<dbReference type="InterPro" id="IPR003018">
    <property type="entry name" value="GAF"/>
</dbReference>
<accession>A0A4R6INS2</accession>
<dbReference type="EMBL" id="SNWM01000001">
    <property type="protein sequence ID" value="TDO23914.1"/>
    <property type="molecule type" value="Genomic_DNA"/>
</dbReference>
<dbReference type="InterPro" id="IPR029016">
    <property type="entry name" value="GAF-like_dom_sf"/>
</dbReference>
<sequence length="177" mass="19497">MDTNDITTPVPSKEAARLAELYRYEILNTSAEPVFDQIVETAAKVFNVPIALLSMVDLTEIFFKAKVGLEGNTFPRSTSLCTIAISNAEPMILHKGETEHCLLSNPMIAAEFGLKFYASIPLVTPNDLIIGTLSIADTKQRTFGAQELDILQDLAKVVMHTLNLRLDLSMENDVRVA</sequence>
<reference evidence="2 3" key="1">
    <citation type="submission" date="2019-03" db="EMBL/GenBank/DDBJ databases">
        <title>Genomic Encyclopedia of Archaeal and Bacterial Type Strains, Phase II (KMG-II): from individual species to whole genera.</title>
        <authorList>
            <person name="Goeker M."/>
        </authorList>
    </citation>
    <scope>NUCLEOTIDE SEQUENCE [LARGE SCALE GENOMIC DNA]</scope>
    <source>
        <strain evidence="2 3">DSM 19034</strain>
    </source>
</reference>
<evidence type="ECO:0000313" key="2">
    <source>
        <dbReference type="EMBL" id="TDO23914.1"/>
    </source>
</evidence>
<dbReference type="Pfam" id="PF01590">
    <property type="entry name" value="GAF"/>
    <property type="match status" value="1"/>
</dbReference>
<keyword evidence="3" id="KW-1185">Reference proteome</keyword>
<dbReference type="Proteomes" id="UP000295499">
    <property type="component" value="Unassembled WGS sequence"/>
</dbReference>
<evidence type="ECO:0000313" key="3">
    <source>
        <dbReference type="Proteomes" id="UP000295499"/>
    </source>
</evidence>
<proteinExistence type="predicted"/>
<comment type="caution">
    <text evidence="2">The sequence shown here is derived from an EMBL/GenBank/DDBJ whole genome shotgun (WGS) entry which is preliminary data.</text>
</comment>
<dbReference type="SMART" id="SM00065">
    <property type="entry name" value="GAF"/>
    <property type="match status" value="1"/>
</dbReference>
<protein>
    <submittedName>
        <fullName evidence="2">GAF domain-containing protein</fullName>
    </submittedName>
</protein>
<dbReference type="PANTHER" id="PTHR43102:SF2">
    <property type="entry name" value="GAF DOMAIN-CONTAINING PROTEIN"/>
    <property type="match status" value="1"/>
</dbReference>
<dbReference type="PANTHER" id="PTHR43102">
    <property type="entry name" value="SLR1143 PROTEIN"/>
    <property type="match status" value="1"/>
</dbReference>
<feature type="domain" description="GAF" evidence="1">
    <location>
        <begin position="30"/>
        <end position="172"/>
    </location>
</feature>
<gene>
    <name evidence="2" type="ORF">CLV32_0200</name>
</gene>
<evidence type="ECO:0000259" key="1">
    <source>
        <dbReference type="SMART" id="SM00065"/>
    </source>
</evidence>
<name>A0A4R6INS2_9SPHI</name>
<dbReference type="SUPFAM" id="SSF55781">
    <property type="entry name" value="GAF domain-like"/>
    <property type="match status" value="1"/>
</dbReference>
<organism evidence="2 3">
    <name type="scientific">Pedobacter duraquae</name>
    <dbReference type="NCBI Taxonomy" id="425511"/>
    <lineage>
        <taxon>Bacteria</taxon>
        <taxon>Pseudomonadati</taxon>
        <taxon>Bacteroidota</taxon>
        <taxon>Sphingobacteriia</taxon>
        <taxon>Sphingobacteriales</taxon>
        <taxon>Sphingobacteriaceae</taxon>
        <taxon>Pedobacter</taxon>
    </lineage>
</organism>